<dbReference type="Proteomes" id="UP001197093">
    <property type="component" value="Unassembled WGS sequence"/>
</dbReference>
<proteinExistence type="predicted"/>
<dbReference type="GO" id="GO:0004519">
    <property type="term" value="F:endonuclease activity"/>
    <property type="evidence" value="ECO:0007669"/>
    <property type="project" value="TreeGrafter"/>
</dbReference>
<dbReference type="EMBL" id="JAHCVI010000004">
    <property type="protein sequence ID" value="KAG7286034.1"/>
    <property type="molecule type" value="Genomic_DNA"/>
</dbReference>
<dbReference type="CDD" id="cd14279">
    <property type="entry name" value="CUE"/>
    <property type="match status" value="1"/>
</dbReference>
<feature type="region of interest" description="Disordered" evidence="1">
    <location>
        <begin position="68"/>
        <end position="102"/>
    </location>
</feature>
<reference evidence="3" key="1">
    <citation type="submission" date="2023-02" db="EMBL/GenBank/DDBJ databases">
        <authorList>
            <person name="Palmer J.M."/>
        </authorList>
    </citation>
    <scope>NUCLEOTIDE SEQUENCE</scope>
    <source>
        <strain evidence="3">FW57</strain>
    </source>
</reference>
<accession>A0AAD4ER85</accession>
<dbReference type="AlphaFoldDB" id="A0AAD4ER85"/>
<feature type="domain" description="Smr" evidence="2">
    <location>
        <begin position="324"/>
        <end position="407"/>
    </location>
</feature>
<gene>
    <name evidence="3" type="ORF">NEMBOFW57_008333</name>
</gene>
<organism evidence="3 4">
    <name type="scientific">Staphylotrichum longicolle</name>
    <dbReference type="NCBI Taxonomy" id="669026"/>
    <lineage>
        <taxon>Eukaryota</taxon>
        <taxon>Fungi</taxon>
        <taxon>Dikarya</taxon>
        <taxon>Ascomycota</taxon>
        <taxon>Pezizomycotina</taxon>
        <taxon>Sordariomycetes</taxon>
        <taxon>Sordariomycetidae</taxon>
        <taxon>Sordariales</taxon>
        <taxon>Chaetomiaceae</taxon>
        <taxon>Staphylotrichum</taxon>
    </lineage>
</organism>
<feature type="compositionally biased region" description="Basic residues" evidence="1">
    <location>
        <begin position="183"/>
        <end position="197"/>
    </location>
</feature>
<dbReference type="InterPro" id="IPR036063">
    <property type="entry name" value="Smr_dom_sf"/>
</dbReference>
<dbReference type="GO" id="GO:0005634">
    <property type="term" value="C:nucleus"/>
    <property type="evidence" value="ECO:0007669"/>
    <property type="project" value="TreeGrafter"/>
</dbReference>
<comment type="caution">
    <text evidence="3">The sequence shown here is derived from an EMBL/GenBank/DDBJ whole genome shotgun (WGS) entry which is preliminary data.</text>
</comment>
<name>A0AAD4ER85_9PEZI</name>
<dbReference type="PANTHER" id="PTHR46535">
    <property type="entry name" value="NEDD4-BINDING PROTEIN 2"/>
    <property type="match status" value="1"/>
</dbReference>
<evidence type="ECO:0000259" key="2">
    <source>
        <dbReference type="PROSITE" id="PS50828"/>
    </source>
</evidence>
<dbReference type="Gene3D" id="3.30.1370.110">
    <property type="match status" value="1"/>
</dbReference>
<feature type="compositionally biased region" description="Low complexity" evidence="1">
    <location>
        <begin position="81"/>
        <end position="100"/>
    </location>
</feature>
<feature type="region of interest" description="Disordered" evidence="1">
    <location>
        <begin position="170"/>
        <end position="197"/>
    </location>
</feature>
<protein>
    <recommendedName>
        <fullName evidence="2">Smr domain-containing protein</fullName>
    </recommendedName>
</protein>
<evidence type="ECO:0000313" key="3">
    <source>
        <dbReference type="EMBL" id="KAG7286034.1"/>
    </source>
</evidence>
<evidence type="ECO:0000313" key="4">
    <source>
        <dbReference type="Proteomes" id="UP001197093"/>
    </source>
</evidence>
<evidence type="ECO:0000256" key="1">
    <source>
        <dbReference type="SAM" id="MobiDB-lite"/>
    </source>
</evidence>
<dbReference type="InterPro" id="IPR002625">
    <property type="entry name" value="Smr_dom"/>
</dbReference>
<dbReference type="SUPFAM" id="SSF160443">
    <property type="entry name" value="SMR domain-like"/>
    <property type="match status" value="1"/>
</dbReference>
<dbReference type="PROSITE" id="PS50828">
    <property type="entry name" value="SMR"/>
    <property type="match status" value="1"/>
</dbReference>
<keyword evidence="4" id="KW-1185">Reference proteome</keyword>
<sequence length="407" mass="44422">MLTQTYSFPDRTEEFGSVLDESLVILIANERDIVNDYNDIREVLNQLAEPARAEALTGFDPSGLGSIQFEGLRLDDPDPPTSGNGLESTGESGTSISEFSDQAESQRLTWQTNLSDDQKIQELKLVFQDRFRDNTLHFILKNNGGNLEGAFDELFNRQYLEDEGSLPKGIDGFFVPDEDRQPSKGKTRRALKGNPKSKKHIVEVKYKAVSSAVDDGELESARDFAQPMGSRGAPPLRRAPASFAATAAAAGRPAQPPALSSPVATDFGASDMRAAAALRRMGPLGRQGAVVYTERAREARGASMAHMARAAEMQVNHQSTDTTLDLHGVFVMDGVRIAKQRVWNWWNNLGEGRSTLAKQTGFTVVTGVGKHSVGGVSRLRQAVGLYLKNDGWKVETLTGSFYVTGRV</sequence>
<dbReference type="InterPro" id="IPR052772">
    <property type="entry name" value="Endo/PolyKinase_Domain-Protein"/>
</dbReference>
<dbReference type="PANTHER" id="PTHR46535:SF1">
    <property type="entry name" value="NEDD4-BINDING PROTEIN 2"/>
    <property type="match status" value="1"/>
</dbReference>